<dbReference type="HOGENOM" id="CLU_3041313_0_0_4"/>
<evidence type="ECO:0000313" key="2">
    <source>
        <dbReference type="Proteomes" id="UP000007437"/>
    </source>
</evidence>
<gene>
    <name evidence="1" type="ordered locus">RBRH_02699</name>
</gene>
<organism evidence="1 2">
    <name type="scientific">Mycetohabitans rhizoxinica (strain DSM 19002 / CIP 109453 / HKI 454)</name>
    <name type="common">Paraburkholderia rhizoxinica</name>
    <dbReference type="NCBI Taxonomy" id="882378"/>
    <lineage>
        <taxon>Bacteria</taxon>
        <taxon>Pseudomonadati</taxon>
        <taxon>Pseudomonadota</taxon>
        <taxon>Betaproteobacteria</taxon>
        <taxon>Burkholderiales</taxon>
        <taxon>Burkholderiaceae</taxon>
        <taxon>Mycetohabitans</taxon>
    </lineage>
</organism>
<sequence length="54" mass="6612">MFVLAMQQAAIDWIRSERRLIRHQGDGRLVAEDEMFDLHERMMRRRYLADEPNH</sequence>
<accession>E5AR28</accession>
<dbReference type="AlphaFoldDB" id="E5AR28"/>
<name>E5AR28_MYCRK</name>
<evidence type="ECO:0000313" key="1">
    <source>
        <dbReference type="EMBL" id="CBW75060.1"/>
    </source>
</evidence>
<protein>
    <submittedName>
        <fullName evidence="1">Uncharacterized protein</fullName>
    </submittedName>
</protein>
<reference evidence="1 2" key="1">
    <citation type="journal article" date="2011" name="J. Bacteriol.">
        <title>Complete genome sequence of Burkholderia rhizoxinica, an endosymbiont of Rhizopus microsporus.</title>
        <authorList>
            <person name="Lackner G."/>
            <person name="Moebius N."/>
            <person name="Partida-Martinez L."/>
            <person name="Hertweck C."/>
        </authorList>
    </citation>
    <scope>NUCLEOTIDE SEQUENCE [LARGE SCALE GENOMIC DNA]</scope>
    <source>
        <strain evidence="2">DSM 19002 / CIP 109453 / HKI 454</strain>
    </source>
</reference>
<dbReference type="KEGG" id="brh:RBRH_02699"/>
<proteinExistence type="predicted"/>
<dbReference type="EMBL" id="FR687359">
    <property type="protein sequence ID" value="CBW75060.1"/>
    <property type="molecule type" value="Genomic_DNA"/>
</dbReference>
<dbReference type="Proteomes" id="UP000007437">
    <property type="component" value="Chromosome"/>
</dbReference>